<protein>
    <recommendedName>
        <fullName evidence="1">non-specific serine/threonine protein kinase</fullName>
        <ecNumber evidence="1">2.7.11.1</ecNumber>
    </recommendedName>
</protein>
<comment type="catalytic activity">
    <reaction evidence="8">
        <text>L-seryl-[protein] + ATP = O-phospho-L-seryl-[protein] + ADP + H(+)</text>
        <dbReference type="Rhea" id="RHEA:17989"/>
        <dbReference type="Rhea" id="RHEA-COMP:9863"/>
        <dbReference type="Rhea" id="RHEA-COMP:11604"/>
        <dbReference type="ChEBI" id="CHEBI:15378"/>
        <dbReference type="ChEBI" id="CHEBI:29999"/>
        <dbReference type="ChEBI" id="CHEBI:30616"/>
        <dbReference type="ChEBI" id="CHEBI:83421"/>
        <dbReference type="ChEBI" id="CHEBI:456216"/>
        <dbReference type="EC" id="2.7.11.1"/>
    </reaction>
</comment>
<evidence type="ECO:0000256" key="10">
    <source>
        <dbReference type="SAM" id="MobiDB-lite"/>
    </source>
</evidence>
<evidence type="ECO:0000256" key="7">
    <source>
        <dbReference type="ARBA" id="ARBA00047899"/>
    </source>
</evidence>
<feature type="binding site" evidence="9">
    <location>
        <position position="39"/>
    </location>
    <ligand>
        <name>ATP</name>
        <dbReference type="ChEBI" id="CHEBI:30616"/>
    </ligand>
</feature>
<dbReference type="GO" id="GO:0005524">
    <property type="term" value="F:ATP binding"/>
    <property type="evidence" value="ECO:0007669"/>
    <property type="project" value="UniProtKB-UniRule"/>
</dbReference>
<dbReference type="FunFam" id="3.30.200.20:FF:000035">
    <property type="entry name" value="Serine/threonine protein kinase Stk1"/>
    <property type="match status" value="1"/>
</dbReference>
<dbReference type="InterPro" id="IPR000719">
    <property type="entry name" value="Prot_kinase_dom"/>
</dbReference>
<dbReference type="GO" id="GO:0045717">
    <property type="term" value="P:negative regulation of fatty acid biosynthetic process"/>
    <property type="evidence" value="ECO:0007669"/>
    <property type="project" value="UniProtKB-ARBA"/>
</dbReference>
<dbReference type="CDD" id="cd14014">
    <property type="entry name" value="STKc_PknB_like"/>
    <property type="match status" value="1"/>
</dbReference>
<dbReference type="PANTHER" id="PTHR43289">
    <property type="entry name" value="MITOGEN-ACTIVATED PROTEIN KINASE KINASE KINASE 20-RELATED"/>
    <property type="match status" value="1"/>
</dbReference>
<dbReference type="EC" id="2.7.11.1" evidence="1"/>
<dbReference type="PROSITE" id="PS00108">
    <property type="entry name" value="PROTEIN_KINASE_ST"/>
    <property type="match status" value="1"/>
</dbReference>
<evidence type="ECO:0000256" key="3">
    <source>
        <dbReference type="ARBA" id="ARBA00022679"/>
    </source>
</evidence>
<reference evidence="12 13" key="1">
    <citation type="submission" date="2020-08" db="EMBL/GenBank/DDBJ databases">
        <title>Sequencing the genomes of 1000 actinobacteria strains.</title>
        <authorList>
            <person name="Klenk H.-P."/>
        </authorList>
    </citation>
    <scope>NUCLEOTIDE SEQUENCE [LARGE SCALE GENOMIC DNA]</scope>
    <source>
        <strain evidence="12 13">DSM 43150</strain>
    </source>
</reference>
<dbReference type="SUPFAM" id="SSF56112">
    <property type="entry name" value="Protein kinase-like (PK-like)"/>
    <property type="match status" value="1"/>
</dbReference>
<dbReference type="RefSeq" id="WP_188125406.1">
    <property type="nucleotide sequence ID" value="NZ_BOMP01000085.1"/>
</dbReference>
<evidence type="ECO:0000256" key="8">
    <source>
        <dbReference type="ARBA" id="ARBA00048679"/>
    </source>
</evidence>
<keyword evidence="5 12" id="KW-0418">Kinase</keyword>
<evidence type="ECO:0000259" key="11">
    <source>
        <dbReference type="PROSITE" id="PS50011"/>
    </source>
</evidence>
<dbReference type="EMBL" id="JACHNC010000001">
    <property type="protein sequence ID" value="MBB4753750.1"/>
    <property type="molecule type" value="Genomic_DNA"/>
</dbReference>
<dbReference type="FunFam" id="1.10.510.10:FF:000021">
    <property type="entry name" value="Serine/threonine protein kinase"/>
    <property type="match status" value="1"/>
</dbReference>
<dbReference type="PROSITE" id="PS00107">
    <property type="entry name" value="PROTEIN_KINASE_ATP"/>
    <property type="match status" value="1"/>
</dbReference>
<dbReference type="PROSITE" id="PS50011">
    <property type="entry name" value="PROTEIN_KINASE_DOM"/>
    <property type="match status" value="1"/>
</dbReference>
<name>A0A7W7ML42_9ACTN</name>
<evidence type="ECO:0000256" key="4">
    <source>
        <dbReference type="ARBA" id="ARBA00022741"/>
    </source>
</evidence>
<dbReference type="AlphaFoldDB" id="A0A7W7ML42"/>
<dbReference type="InterPro" id="IPR011009">
    <property type="entry name" value="Kinase-like_dom_sf"/>
</dbReference>
<dbReference type="PANTHER" id="PTHR43289:SF6">
    <property type="entry name" value="SERINE_THREONINE-PROTEIN KINASE NEKL-3"/>
    <property type="match status" value="1"/>
</dbReference>
<dbReference type="SMART" id="SM00220">
    <property type="entry name" value="S_TKc"/>
    <property type="match status" value="1"/>
</dbReference>
<gene>
    <name evidence="12" type="ORF">BJ964_007911</name>
</gene>
<keyword evidence="3 12" id="KW-0808">Transferase</keyword>
<accession>A0A7W7ML42</accession>
<evidence type="ECO:0000256" key="5">
    <source>
        <dbReference type="ARBA" id="ARBA00022777"/>
    </source>
</evidence>
<evidence type="ECO:0000256" key="6">
    <source>
        <dbReference type="ARBA" id="ARBA00022840"/>
    </source>
</evidence>
<comment type="catalytic activity">
    <reaction evidence="7">
        <text>L-threonyl-[protein] + ATP = O-phospho-L-threonyl-[protein] + ADP + H(+)</text>
        <dbReference type="Rhea" id="RHEA:46608"/>
        <dbReference type="Rhea" id="RHEA-COMP:11060"/>
        <dbReference type="Rhea" id="RHEA-COMP:11605"/>
        <dbReference type="ChEBI" id="CHEBI:15378"/>
        <dbReference type="ChEBI" id="CHEBI:30013"/>
        <dbReference type="ChEBI" id="CHEBI:30616"/>
        <dbReference type="ChEBI" id="CHEBI:61977"/>
        <dbReference type="ChEBI" id="CHEBI:456216"/>
        <dbReference type="EC" id="2.7.11.1"/>
    </reaction>
</comment>
<sequence length="503" mass="51384">MARYVLNDRYELRSMLGSGGMAVVWQATDRWLGRMVAVKVLHERVLADPTVAGRFEREARMVAGLAHPNIVALHDVGVDSGVPYLVMELVPGRSLAALLSTGPLDIAGAVGIAAQVCAALEAASEAGIVHRDIKPANILITGDGRAKVCDFGIARVAGATRSELTGSAQMLGTSTYMAPEQVAGGAVDVRTDLYGLGCVLYAMLTGNPPFTGDSPIRIAWDHVERVPRPASTHRPVPHELDLLLQAMLAKYPADRPSDPAAVRAALENMSLAPDPTSPSMLADPEPARSRRATENRKPARRQEVAGGGSAASDGLPDRRGRVVEDAPAVGLDGLPVRRGEGAGGGSAVALDGLPVRRGRAVGDASACGATQLLPVTEGGEAALGVDPKVADREAAGRSGRKGGGLLLTGLGTAVGAGVLAMVAATGAGSPGPQTAPARSSPPSAAVTAPPATTPDDAAAPDETAPAGVAVLDEKAARKLIKKLEKENGGKTARGKFRGTANAQ</sequence>
<dbReference type="Gene3D" id="1.10.510.10">
    <property type="entry name" value="Transferase(Phosphotransferase) domain 1"/>
    <property type="match status" value="1"/>
</dbReference>
<feature type="region of interest" description="Disordered" evidence="10">
    <location>
        <begin position="482"/>
        <end position="503"/>
    </location>
</feature>
<dbReference type="Pfam" id="PF00069">
    <property type="entry name" value="Pkinase"/>
    <property type="match status" value="1"/>
</dbReference>
<comment type="caution">
    <text evidence="12">The sequence shown here is derived from an EMBL/GenBank/DDBJ whole genome shotgun (WGS) entry which is preliminary data.</text>
</comment>
<proteinExistence type="predicted"/>
<dbReference type="Gene3D" id="3.30.200.20">
    <property type="entry name" value="Phosphorylase Kinase, domain 1"/>
    <property type="match status" value="1"/>
</dbReference>
<evidence type="ECO:0000256" key="9">
    <source>
        <dbReference type="PROSITE-ProRule" id="PRU10141"/>
    </source>
</evidence>
<evidence type="ECO:0000256" key="1">
    <source>
        <dbReference type="ARBA" id="ARBA00012513"/>
    </source>
</evidence>
<feature type="region of interest" description="Disordered" evidence="10">
    <location>
        <begin position="427"/>
        <end position="464"/>
    </location>
</feature>
<dbReference type="Proteomes" id="UP000590511">
    <property type="component" value="Unassembled WGS sequence"/>
</dbReference>
<keyword evidence="4 9" id="KW-0547">Nucleotide-binding</keyword>
<dbReference type="InterPro" id="IPR017441">
    <property type="entry name" value="Protein_kinase_ATP_BS"/>
</dbReference>
<dbReference type="InterPro" id="IPR008271">
    <property type="entry name" value="Ser/Thr_kinase_AS"/>
</dbReference>
<evidence type="ECO:0000256" key="2">
    <source>
        <dbReference type="ARBA" id="ARBA00022527"/>
    </source>
</evidence>
<feature type="region of interest" description="Disordered" evidence="10">
    <location>
        <begin position="270"/>
        <end position="319"/>
    </location>
</feature>
<keyword evidence="6 9" id="KW-0067">ATP-binding</keyword>
<evidence type="ECO:0000313" key="12">
    <source>
        <dbReference type="EMBL" id="MBB4753750.1"/>
    </source>
</evidence>
<feature type="compositionally biased region" description="Basic and acidic residues" evidence="10">
    <location>
        <begin position="285"/>
        <end position="303"/>
    </location>
</feature>
<evidence type="ECO:0000313" key="13">
    <source>
        <dbReference type="Proteomes" id="UP000590511"/>
    </source>
</evidence>
<keyword evidence="2" id="KW-0723">Serine/threonine-protein kinase</keyword>
<feature type="domain" description="Protein kinase" evidence="11">
    <location>
        <begin position="10"/>
        <end position="271"/>
    </location>
</feature>
<dbReference type="GO" id="GO:0004674">
    <property type="term" value="F:protein serine/threonine kinase activity"/>
    <property type="evidence" value="ECO:0007669"/>
    <property type="project" value="UniProtKB-KW"/>
</dbReference>
<organism evidence="12 13">
    <name type="scientific">Actinoplanes lobatus</name>
    <dbReference type="NCBI Taxonomy" id="113568"/>
    <lineage>
        <taxon>Bacteria</taxon>
        <taxon>Bacillati</taxon>
        <taxon>Actinomycetota</taxon>
        <taxon>Actinomycetes</taxon>
        <taxon>Micromonosporales</taxon>
        <taxon>Micromonosporaceae</taxon>
        <taxon>Actinoplanes</taxon>
    </lineage>
</organism>